<name>A0ACC2D515_DIPCM</name>
<comment type="caution">
    <text evidence="1">The sequence shown here is derived from an EMBL/GenBank/DDBJ whole genome shotgun (WGS) entry which is preliminary data.</text>
</comment>
<reference evidence="2" key="1">
    <citation type="journal article" date="2024" name="Proc. Natl. Acad. Sci. U.S.A.">
        <title>Extraordinary preservation of gene collinearity over three hundred million years revealed in homosporous lycophytes.</title>
        <authorList>
            <person name="Li C."/>
            <person name="Wickell D."/>
            <person name="Kuo L.Y."/>
            <person name="Chen X."/>
            <person name="Nie B."/>
            <person name="Liao X."/>
            <person name="Peng D."/>
            <person name="Ji J."/>
            <person name="Jenkins J."/>
            <person name="Williams M."/>
            <person name="Shu S."/>
            <person name="Plott C."/>
            <person name="Barry K."/>
            <person name="Rajasekar S."/>
            <person name="Grimwood J."/>
            <person name="Han X."/>
            <person name="Sun S."/>
            <person name="Hou Z."/>
            <person name="He W."/>
            <person name="Dai G."/>
            <person name="Sun C."/>
            <person name="Schmutz J."/>
            <person name="Leebens-Mack J.H."/>
            <person name="Li F.W."/>
            <person name="Wang L."/>
        </authorList>
    </citation>
    <scope>NUCLEOTIDE SEQUENCE [LARGE SCALE GENOMIC DNA]</scope>
    <source>
        <strain evidence="2">cv. PW_Plant_1</strain>
    </source>
</reference>
<keyword evidence="2" id="KW-1185">Reference proteome</keyword>
<sequence>MQVPSQRLSLLGERWFRPCLFSPSFMSVHVEPPHHHHHHHHYHGKQHKFSQMWATTHTGGRLLARHLAFRRHIAATASTFGNSWISEAAQSASIISSERPLQVVLVSPQIPGNTGSIARTCAATLIKLHLVEPLGFEIDDSKLKRAGLDYWPYVVVKVHQSWTQFYEFFEQQEGEKRLIAFTKRGACSHTDDLIQYYSGWHPGFSLQGISYRPGDWLLFGSETKGLPTEALDECSIGKYAGGTARIPMCDSYVRSLNLAVSVGIGLYEALRQLKLQDDLNLDASPSADIHSPDDQFIGFP</sequence>
<evidence type="ECO:0000313" key="1">
    <source>
        <dbReference type="EMBL" id="KAJ7549310.1"/>
    </source>
</evidence>
<accession>A0ACC2D515</accession>
<proteinExistence type="predicted"/>
<dbReference type="Proteomes" id="UP001162992">
    <property type="component" value="Chromosome 7"/>
</dbReference>
<dbReference type="EMBL" id="CM055098">
    <property type="protein sequence ID" value="KAJ7549310.1"/>
    <property type="molecule type" value="Genomic_DNA"/>
</dbReference>
<organism evidence="1 2">
    <name type="scientific">Diphasiastrum complanatum</name>
    <name type="common">Issler's clubmoss</name>
    <name type="synonym">Lycopodium complanatum</name>
    <dbReference type="NCBI Taxonomy" id="34168"/>
    <lineage>
        <taxon>Eukaryota</taxon>
        <taxon>Viridiplantae</taxon>
        <taxon>Streptophyta</taxon>
        <taxon>Embryophyta</taxon>
        <taxon>Tracheophyta</taxon>
        <taxon>Lycopodiopsida</taxon>
        <taxon>Lycopodiales</taxon>
        <taxon>Lycopodiaceae</taxon>
        <taxon>Lycopodioideae</taxon>
        <taxon>Diphasiastrum</taxon>
    </lineage>
</organism>
<gene>
    <name evidence="1" type="ORF">O6H91_07G048700</name>
</gene>
<protein>
    <submittedName>
        <fullName evidence="1">Uncharacterized protein</fullName>
    </submittedName>
</protein>
<evidence type="ECO:0000313" key="2">
    <source>
        <dbReference type="Proteomes" id="UP001162992"/>
    </source>
</evidence>